<evidence type="ECO:0000256" key="1">
    <source>
        <dbReference type="SAM" id="SignalP"/>
    </source>
</evidence>
<evidence type="ECO:0000313" key="2">
    <source>
        <dbReference type="EMBL" id="OAD78791.1"/>
    </source>
</evidence>
<protein>
    <submittedName>
        <fullName evidence="2">Uncharacterized protein</fullName>
    </submittedName>
</protein>
<reference evidence="3" key="1">
    <citation type="submission" date="2015-06" db="EMBL/GenBank/DDBJ databases">
        <title>Expansion of signal transduction pathways in fungi by whole-genome duplication.</title>
        <authorList>
            <consortium name="DOE Joint Genome Institute"/>
            <person name="Corrochano L.M."/>
            <person name="Kuo A."/>
            <person name="Marcet-Houben M."/>
            <person name="Polaino S."/>
            <person name="Salamov A."/>
            <person name="Villalobos J.M."/>
            <person name="Alvarez M.I."/>
            <person name="Avalos J."/>
            <person name="Benito E.P."/>
            <person name="Benoit I."/>
            <person name="Burger G."/>
            <person name="Camino L.P."/>
            <person name="Canovas D."/>
            <person name="Cerda-Olmedo E."/>
            <person name="Cheng J.-F."/>
            <person name="Dominguez A."/>
            <person name="Elias M."/>
            <person name="Eslava A.P."/>
            <person name="Glaser F."/>
            <person name="Grimwood J."/>
            <person name="Gutierrez G."/>
            <person name="Heitman J."/>
            <person name="Henrissat B."/>
            <person name="Iturriaga E.A."/>
            <person name="Lang B.F."/>
            <person name="Lavin J.L."/>
            <person name="Lee S."/>
            <person name="Li W."/>
            <person name="Lindquist E."/>
            <person name="Lopez-Garcia S."/>
            <person name="Luque E.M."/>
            <person name="Marcos A.T."/>
            <person name="Martin J."/>
            <person name="McCluskey K."/>
            <person name="Medina H.R."/>
            <person name="Miralles-Duran A."/>
            <person name="Miyazaki A."/>
            <person name="Munoz-Torres E."/>
            <person name="Oguiza J.A."/>
            <person name="Ohm R."/>
            <person name="Olmedo M."/>
            <person name="Orejas M."/>
            <person name="Ortiz-Castellanos L."/>
            <person name="Pisabarro A.G."/>
            <person name="Rodriguez-Romero J."/>
            <person name="Ruiz-Herrera J."/>
            <person name="Ruiz-Vazquez R."/>
            <person name="Sanz C."/>
            <person name="Schackwitz W."/>
            <person name="Schmutz J."/>
            <person name="Shahriari M."/>
            <person name="Shelest E."/>
            <person name="Silva-Franco F."/>
            <person name="Soanes D."/>
            <person name="Syed K."/>
            <person name="Tagua V.G."/>
            <person name="Talbot N.J."/>
            <person name="Thon M."/>
            <person name="De vries R.P."/>
            <person name="Wiebenga A."/>
            <person name="Yadav J.S."/>
            <person name="Braun E.L."/>
            <person name="Baker S."/>
            <person name="Garre V."/>
            <person name="Horwitz B."/>
            <person name="Torres-Martinez S."/>
            <person name="Idnurm A."/>
            <person name="Herrera-Estrella A."/>
            <person name="Gabaldon T."/>
            <person name="Grigoriev I.V."/>
        </authorList>
    </citation>
    <scope>NUCLEOTIDE SEQUENCE [LARGE SCALE GENOMIC DNA]</scope>
    <source>
        <strain evidence="3">NRRL 1555(-)</strain>
    </source>
</reference>
<dbReference type="RefSeq" id="XP_018296831.1">
    <property type="nucleotide sequence ID" value="XM_018440973.1"/>
</dbReference>
<keyword evidence="1" id="KW-0732">Signal</keyword>
<evidence type="ECO:0000313" key="3">
    <source>
        <dbReference type="Proteomes" id="UP000077315"/>
    </source>
</evidence>
<dbReference type="InParanoid" id="A0A163B8C4"/>
<dbReference type="VEuPathDB" id="FungiDB:PHYBLDRAFT_62451"/>
<dbReference type="AlphaFoldDB" id="A0A163B8C4"/>
<gene>
    <name evidence="2" type="ORF">PHYBLDRAFT_62451</name>
</gene>
<proteinExistence type="predicted"/>
<sequence length="122" mass="13927">MFSLRSSLSGIFCLLWIMSTLVQATVIRMTHNFNDPMIPKEYKIEFNKNESIAVGNYMVQSLHDEFTYAILNLENVSADENFHGSILEVRNLTAESCQALVESVEKQSYVKAVYPEITPEKD</sequence>
<keyword evidence="3" id="KW-1185">Reference proteome</keyword>
<feature type="chain" id="PRO_5007841693" evidence="1">
    <location>
        <begin position="25"/>
        <end position="122"/>
    </location>
</feature>
<dbReference type="EMBL" id="KV440973">
    <property type="protein sequence ID" value="OAD78791.1"/>
    <property type="molecule type" value="Genomic_DNA"/>
</dbReference>
<name>A0A163B8C4_PHYB8</name>
<dbReference type="Proteomes" id="UP000077315">
    <property type="component" value="Unassembled WGS sequence"/>
</dbReference>
<accession>A0A163B8C4</accession>
<organism evidence="2 3">
    <name type="scientific">Phycomyces blakesleeanus (strain ATCC 8743b / DSM 1359 / FGSC 10004 / NBRC 33097 / NRRL 1555)</name>
    <dbReference type="NCBI Taxonomy" id="763407"/>
    <lineage>
        <taxon>Eukaryota</taxon>
        <taxon>Fungi</taxon>
        <taxon>Fungi incertae sedis</taxon>
        <taxon>Mucoromycota</taxon>
        <taxon>Mucoromycotina</taxon>
        <taxon>Mucoromycetes</taxon>
        <taxon>Mucorales</taxon>
        <taxon>Phycomycetaceae</taxon>
        <taxon>Phycomyces</taxon>
    </lineage>
</organism>
<dbReference type="GeneID" id="29001879"/>
<feature type="signal peptide" evidence="1">
    <location>
        <begin position="1"/>
        <end position="24"/>
    </location>
</feature>
<dbReference type="OrthoDB" id="10351471at2759"/>